<dbReference type="EMBL" id="WWEQ01000020">
    <property type="protein sequence ID" value="MYM19620.1"/>
    <property type="molecule type" value="Genomic_DNA"/>
</dbReference>
<comment type="similarity">
    <text evidence="1">Belongs to the acyl-CoA dehydrogenase family.</text>
</comment>
<evidence type="ECO:0000256" key="2">
    <source>
        <dbReference type="ARBA" id="ARBA00022630"/>
    </source>
</evidence>
<reference evidence="7 8" key="1">
    <citation type="submission" date="2020-01" db="EMBL/GenBank/DDBJ databases">
        <authorList>
            <person name="Deng T."/>
        </authorList>
    </citation>
    <scope>NUCLEOTIDE SEQUENCE [LARGE SCALE GENOMIC DNA]</scope>
    <source>
        <strain evidence="7 8">5221</strain>
    </source>
</reference>
<name>A0A6N9H6E3_9MICO</name>
<gene>
    <name evidence="7" type="ORF">GSY69_06450</name>
</gene>
<feature type="region of interest" description="Disordered" evidence="5">
    <location>
        <begin position="65"/>
        <end position="87"/>
    </location>
</feature>
<evidence type="ECO:0000313" key="8">
    <source>
        <dbReference type="Proteomes" id="UP000469215"/>
    </source>
</evidence>
<dbReference type="Pfam" id="PF00441">
    <property type="entry name" value="Acyl-CoA_dh_1"/>
    <property type="match status" value="2"/>
</dbReference>
<evidence type="ECO:0000259" key="6">
    <source>
        <dbReference type="Pfam" id="PF00441"/>
    </source>
</evidence>
<protein>
    <submittedName>
        <fullName evidence="7">Acyl-CoA dehydrogenase</fullName>
    </submittedName>
</protein>
<evidence type="ECO:0000256" key="1">
    <source>
        <dbReference type="ARBA" id="ARBA00009347"/>
    </source>
</evidence>
<dbReference type="RefSeq" id="WP_160953049.1">
    <property type="nucleotide sequence ID" value="NZ_WWEQ01000020.1"/>
</dbReference>
<dbReference type="InterPro" id="IPR036250">
    <property type="entry name" value="AcylCo_DH-like_C"/>
</dbReference>
<proteinExistence type="inferred from homology"/>
<evidence type="ECO:0000256" key="4">
    <source>
        <dbReference type="ARBA" id="ARBA00023002"/>
    </source>
</evidence>
<dbReference type="Proteomes" id="UP000469215">
    <property type="component" value="Unassembled WGS sequence"/>
</dbReference>
<keyword evidence="3" id="KW-0274">FAD</keyword>
<dbReference type="SUPFAM" id="SSF56645">
    <property type="entry name" value="Acyl-CoA dehydrogenase NM domain-like"/>
    <property type="match status" value="1"/>
</dbReference>
<feature type="domain" description="Acyl-CoA dehydrogenase/oxidase C-terminal" evidence="6">
    <location>
        <begin position="240"/>
        <end position="306"/>
    </location>
</feature>
<evidence type="ECO:0000313" key="7">
    <source>
        <dbReference type="EMBL" id="MYM19620.1"/>
    </source>
</evidence>
<organism evidence="7 8">
    <name type="scientific">Brevibacterium rongguiense</name>
    <dbReference type="NCBI Taxonomy" id="2695267"/>
    <lineage>
        <taxon>Bacteria</taxon>
        <taxon>Bacillati</taxon>
        <taxon>Actinomycetota</taxon>
        <taxon>Actinomycetes</taxon>
        <taxon>Micrococcales</taxon>
        <taxon>Brevibacteriaceae</taxon>
        <taxon>Brevibacterium</taxon>
    </lineage>
</organism>
<dbReference type="PANTHER" id="PTHR43884:SF20">
    <property type="entry name" value="ACYL-COA DEHYDROGENASE FADE28"/>
    <property type="match status" value="1"/>
</dbReference>
<keyword evidence="8" id="KW-1185">Reference proteome</keyword>
<comment type="caution">
    <text evidence="7">The sequence shown here is derived from an EMBL/GenBank/DDBJ whole genome shotgun (WGS) entry which is preliminary data.</text>
</comment>
<feature type="compositionally biased region" description="Low complexity" evidence="5">
    <location>
        <begin position="68"/>
        <end position="87"/>
    </location>
</feature>
<dbReference type="GO" id="GO:0003995">
    <property type="term" value="F:acyl-CoA dehydrogenase activity"/>
    <property type="evidence" value="ECO:0007669"/>
    <property type="project" value="TreeGrafter"/>
</dbReference>
<dbReference type="InterPro" id="IPR009075">
    <property type="entry name" value="AcylCo_DH/oxidase_C"/>
</dbReference>
<dbReference type="SUPFAM" id="SSF47203">
    <property type="entry name" value="Acyl-CoA dehydrogenase C-terminal domain-like"/>
    <property type="match status" value="1"/>
</dbReference>
<dbReference type="AlphaFoldDB" id="A0A6N9H6E3"/>
<feature type="region of interest" description="Disordered" evidence="5">
    <location>
        <begin position="305"/>
        <end position="327"/>
    </location>
</feature>
<accession>A0A6N9H6E3</accession>
<evidence type="ECO:0000256" key="5">
    <source>
        <dbReference type="SAM" id="MobiDB-lite"/>
    </source>
</evidence>
<keyword evidence="4" id="KW-0560">Oxidoreductase</keyword>
<sequence>MTTTDLLPDADEEALRQAVRALLADHCDAPTALSAFAQPRPDFAALRAALLADMGLGELLAGPGGRDPAGAASAAPAEPEPGPALAGAAAHELGRAVAPVPFLTFAVAMAAVGALGADELVERLAGGAVGIVAAPFDSADLAVTTVEASGSASTVSVTGTITAVPDAQAADVLVVPARCGEDFVLVAVEAAAARIEGFPGLDETRPLADVSFDGAAGAVLGTGDAAGEACEAARLLGLALLACECAGLAERVLEIGLDYIRQRRQFGRTLGSFQALKHRAADAWIAVMQLRAAALAAVRSLSAAPAVPAGGEPGAGETEAGDRAADDPAAEHADAAIAVLTAAAYGKKVAVHVAEEMLQFHGGNGMTWEYPIHLYLKRAKADELLLGSREALERELATIIDIEE</sequence>
<dbReference type="PANTHER" id="PTHR43884">
    <property type="entry name" value="ACYL-COA DEHYDROGENASE"/>
    <property type="match status" value="1"/>
</dbReference>
<feature type="domain" description="Acyl-CoA dehydrogenase/oxidase C-terminal" evidence="6">
    <location>
        <begin position="323"/>
        <end position="396"/>
    </location>
</feature>
<dbReference type="InterPro" id="IPR009100">
    <property type="entry name" value="AcylCoA_DH/oxidase_NM_dom_sf"/>
</dbReference>
<feature type="compositionally biased region" description="Low complexity" evidence="5">
    <location>
        <begin position="305"/>
        <end position="318"/>
    </location>
</feature>
<dbReference type="Gene3D" id="1.20.140.10">
    <property type="entry name" value="Butyryl-CoA Dehydrogenase, subunit A, domain 3"/>
    <property type="match status" value="1"/>
</dbReference>
<evidence type="ECO:0000256" key="3">
    <source>
        <dbReference type="ARBA" id="ARBA00022827"/>
    </source>
</evidence>
<keyword evidence="2" id="KW-0285">Flavoprotein</keyword>